<dbReference type="InterPro" id="IPR034660">
    <property type="entry name" value="DinB/YfiT-like"/>
</dbReference>
<protein>
    <submittedName>
        <fullName evidence="2">DinB superfamily protein</fullName>
    </submittedName>
</protein>
<keyword evidence="3" id="KW-1185">Reference proteome</keyword>
<proteinExistence type="predicted"/>
<dbReference type="Pfam" id="PF12867">
    <property type="entry name" value="DinB_2"/>
    <property type="match status" value="1"/>
</dbReference>
<evidence type="ECO:0000259" key="1">
    <source>
        <dbReference type="Pfam" id="PF12867"/>
    </source>
</evidence>
<dbReference type="STRING" id="218821.SAMN05421837_114135"/>
<dbReference type="Gene3D" id="1.20.120.450">
    <property type="entry name" value="dinb family like domain"/>
    <property type="match status" value="1"/>
</dbReference>
<name>A0A1H5RGS6_9PSEU</name>
<reference evidence="3" key="1">
    <citation type="submission" date="2016-10" db="EMBL/GenBank/DDBJ databases">
        <authorList>
            <person name="Varghese N."/>
            <person name="Submissions S."/>
        </authorList>
    </citation>
    <scope>NUCLEOTIDE SEQUENCE [LARGE SCALE GENOMIC DNA]</scope>
    <source>
        <strain evidence="3">DSM 44654</strain>
    </source>
</reference>
<evidence type="ECO:0000313" key="2">
    <source>
        <dbReference type="EMBL" id="SEF37575.1"/>
    </source>
</evidence>
<accession>A0A1H5RGS6</accession>
<evidence type="ECO:0000313" key="3">
    <source>
        <dbReference type="Proteomes" id="UP000198878"/>
    </source>
</evidence>
<gene>
    <name evidence="2" type="ORF">SAMN05421837_114135</name>
</gene>
<dbReference type="AlphaFoldDB" id="A0A1H5RGS6"/>
<feature type="domain" description="DinB-like" evidence="1">
    <location>
        <begin position="41"/>
        <end position="172"/>
    </location>
</feature>
<sequence length="179" mass="19720">MVGMSGIPPLAAEDHTCTGCGLSYPELTLDTARAIIGSLPDAVDAVAGSASGPDLRRRPAPDRWSALEYLVHLRDVCVTYTIRVHRARTEDRPVLEPMLNDLRARRFRYNDRPPEGVRAELAACAAGLGDEIGRLTPADCERVVTRLPGEHRTARWLVRQAAHEVTHHLEDIRRCLSAG</sequence>
<organism evidence="2 3">
    <name type="scientific">Amycolatopsis pretoriensis</name>
    <dbReference type="NCBI Taxonomy" id="218821"/>
    <lineage>
        <taxon>Bacteria</taxon>
        <taxon>Bacillati</taxon>
        <taxon>Actinomycetota</taxon>
        <taxon>Actinomycetes</taxon>
        <taxon>Pseudonocardiales</taxon>
        <taxon>Pseudonocardiaceae</taxon>
        <taxon>Amycolatopsis</taxon>
    </lineage>
</organism>
<dbReference type="Proteomes" id="UP000198878">
    <property type="component" value="Unassembled WGS sequence"/>
</dbReference>
<dbReference type="InterPro" id="IPR024775">
    <property type="entry name" value="DinB-like"/>
</dbReference>
<dbReference type="EMBL" id="FNUJ01000014">
    <property type="protein sequence ID" value="SEF37575.1"/>
    <property type="molecule type" value="Genomic_DNA"/>
</dbReference>
<dbReference type="SUPFAM" id="SSF109854">
    <property type="entry name" value="DinB/YfiT-like putative metalloenzymes"/>
    <property type="match status" value="1"/>
</dbReference>